<keyword evidence="7" id="KW-0067">ATP-binding</keyword>
<evidence type="ECO:0000256" key="9">
    <source>
        <dbReference type="ARBA" id="ARBA00064003"/>
    </source>
</evidence>
<dbReference type="InterPro" id="IPR001789">
    <property type="entry name" value="Sig_transdc_resp-reg_receiver"/>
</dbReference>
<organism evidence="16 17">
    <name type="scientific">Limobrevibacterium gyesilva</name>
    <dbReference type="NCBI Taxonomy" id="2991712"/>
    <lineage>
        <taxon>Bacteria</taxon>
        <taxon>Pseudomonadati</taxon>
        <taxon>Pseudomonadota</taxon>
        <taxon>Alphaproteobacteria</taxon>
        <taxon>Acetobacterales</taxon>
        <taxon>Acetobacteraceae</taxon>
        <taxon>Limobrevibacterium</taxon>
    </lineage>
</organism>
<feature type="domain" description="Response regulatory" evidence="15">
    <location>
        <begin position="742"/>
        <end position="859"/>
    </location>
</feature>
<dbReference type="CDD" id="cd17546">
    <property type="entry name" value="REC_hyHK_CKI1_RcsC-like"/>
    <property type="match status" value="1"/>
</dbReference>
<feature type="region of interest" description="Disordered" evidence="12">
    <location>
        <begin position="701"/>
        <end position="731"/>
    </location>
</feature>
<proteinExistence type="predicted"/>
<keyword evidence="8" id="KW-0902">Two-component regulatory system</keyword>
<dbReference type="EC" id="2.7.13.3" evidence="2"/>
<evidence type="ECO:0000256" key="13">
    <source>
        <dbReference type="SAM" id="Phobius"/>
    </source>
</evidence>
<evidence type="ECO:0000256" key="11">
    <source>
        <dbReference type="PROSITE-ProRule" id="PRU00169"/>
    </source>
</evidence>
<feature type="modified residue" description="4-aspartylphosphate" evidence="11">
    <location>
        <position position="627"/>
    </location>
</feature>
<dbReference type="InterPro" id="IPR003594">
    <property type="entry name" value="HATPase_dom"/>
</dbReference>
<reference evidence="16" key="2">
    <citation type="submission" date="2022-10" db="EMBL/GenBank/DDBJ databases">
        <authorList>
            <person name="Trinh H.N."/>
        </authorList>
    </citation>
    <scope>NUCLEOTIDE SEQUENCE</scope>
    <source>
        <strain evidence="16">RN2-1</strain>
    </source>
</reference>
<keyword evidence="5" id="KW-0547">Nucleotide-binding</keyword>
<evidence type="ECO:0000313" key="16">
    <source>
        <dbReference type="EMBL" id="MCW3475403.1"/>
    </source>
</evidence>
<evidence type="ECO:0000256" key="4">
    <source>
        <dbReference type="ARBA" id="ARBA00022679"/>
    </source>
</evidence>
<evidence type="ECO:0000256" key="10">
    <source>
        <dbReference type="ARBA" id="ARBA00068150"/>
    </source>
</evidence>
<evidence type="ECO:0000256" key="6">
    <source>
        <dbReference type="ARBA" id="ARBA00022777"/>
    </source>
</evidence>
<dbReference type="PANTHER" id="PTHR45339">
    <property type="entry name" value="HYBRID SIGNAL TRANSDUCTION HISTIDINE KINASE J"/>
    <property type="match status" value="1"/>
</dbReference>
<comment type="catalytic activity">
    <reaction evidence="1">
        <text>ATP + protein L-histidine = ADP + protein N-phospho-L-histidine.</text>
        <dbReference type="EC" id="2.7.13.3"/>
    </reaction>
</comment>
<dbReference type="Gene3D" id="3.30.450.20">
    <property type="entry name" value="PAS domain"/>
    <property type="match status" value="1"/>
</dbReference>
<dbReference type="SUPFAM" id="SSF47384">
    <property type="entry name" value="Homodimeric domain of signal transducing histidine kinase"/>
    <property type="match status" value="1"/>
</dbReference>
<dbReference type="SUPFAM" id="SSF55874">
    <property type="entry name" value="ATPase domain of HSP90 chaperone/DNA topoisomerase II/histidine kinase"/>
    <property type="match status" value="1"/>
</dbReference>
<evidence type="ECO:0000256" key="1">
    <source>
        <dbReference type="ARBA" id="ARBA00000085"/>
    </source>
</evidence>
<keyword evidence="13" id="KW-0812">Transmembrane</keyword>
<dbReference type="PROSITE" id="PS50110">
    <property type="entry name" value="RESPONSE_REGULATORY"/>
    <property type="match status" value="2"/>
</dbReference>
<dbReference type="SUPFAM" id="SSF52172">
    <property type="entry name" value="CheY-like"/>
    <property type="match status" value="2"/>
</dbReference>
<name>A0AA41YRS6_9PROT</name>
<keyword evidence="3 11" id="KW-0597">Phosphoprotein</keyword>
<evidence type="ECO:0000313" key="17">
    <source>
        <dbReference type="Proteomes" id="UP001165679"/>
    </source>
</evidence>
<evidence type="ECO:0000256" key="5">
    <source>
        <dbReference type="ARBA" id="ARBA00022741"/>
    </source>
</evidence>
<comment type="caution">
    <text evidence="16">The sequence shown here is derived from an EMBL/GenBank/DDBJ whole genome shotgun (WGS) entry which is preliminary data.</text>
</comment>
<sequence>MTDDRAAKPQGGKPGDPVRLFVVAAAAFLLCLLTACGVLLLGEQASARRSSATLVRAMAATLAAEVKAGTGRAEAMLSDFDSSADDQALARRIAGRPLVRALLVTDASGIVARASDPVLIGLDLGASPWFAPLLAGASDTIAGTPMPDAANPSRRLLPLARRTAPHGAIVALLDPAALLSGLQVEAASPGLDVALYSADSVLLAATDPAAPIGVRQRTVWFARPPGENHPAGVWQGPEAGAGSRDVLAAVAAVPGAPLLVTVARPTAVIRTEARQAALPVMLGLTAAGAAALMGMAGLLRQALHQRRRADALDASERAAQAAGSAKMDFLASMSHEIRTPMNGVIGMAGLLLDTRLDSEQRRYTETIRNSGEHLLTVINDILDFSRLEAQGIELESAPFIVEEEVARVADLFAPAAAAKGVEIVCRFADTLPATVTGDPGRFRQVLLNLVGNAMKFTEKGWIEIALDGRPQPEGGLLLECAVTDTGIGIDPARLPLLFERFSQADASISRQFGGTGLGLAICRRLVTAMGGSISAAPRPRAGSGSGSEFRFSILVRPADGPPPPELLPLSGRRCLVLDDLPVNREVLTRQLGALGAQAEAAADAPTALGMLRDARANGAPFCLVLVDRLLTPAGASGMNGPDFARAVRADPALAATRLVLCASGQSAGTPEPYAQAPFDAHLRKPVLISRLRAMAVMLDTPNTTLPLSPQRGEREGEGSPQRAAEGPRTLTRAADTPLAGLRVLLAEDNPTNQLITRTLLQRAGATVELVADGASAVAAAGASSFDVVLMDLQMPGMDGLEAARAIRAGEPPGRRLRIIGLTAAIGPDTERACRAAGMDTHLGKPVSRAYLLRTLADLAQTTGPDAG</sequence>
<feature type="domain" description="Response regulatory" evidence="15">
    <location>
        <begin position="573"/>
        <end position="699"/>
    </location>
</feature>
<keyword evidence="17" id="KW-1185">Reference proteome</keyword>
<dbReference type="SMART" id="SM00388">
    <property type="entry name" value="HisKA"/>
    <property type="match status" value="1"/>
</dbReference>
<dbReference type="Gene3D" id="1.10.287.130">
    <property type="match status" value="1"/>
</dbReference>
<dbReference type="SMART" id="SM00448">
    <property type="entry name" value="REC"/>
    <property type="match status" value="2"/>
</dbReference>
<comment type="subunit">
    <text evidence="9">At low DSF concentrations, interacts with RpfF.</text>
</comment>
<dbReference type="Pfam" id="PF00072">
    <property type="entry name" value="Response_reg"/>
    <property type="match status" value="1"/>
</dbReference>
<dbReference type="Proteomes" id="UP001165679">
    <property type="component" value="Unassembled WGS sequence"/>
</dbReference>
<feature type="transmembrane region" description="Helical" evidence="13">
    <location>
        <begin position="276"/>
        <end position="299"/>
    </location>
</feature>
<accession>A0AA41YRS6</accession>
<gene>
    <name evidence="16" type="ORF">OL599_12540</name>
</gene>
<dbReference type="CDD" id="cd00082">
    <property type="entry name" value="HisKA"/>
    <property type="match status" value="1"/>
</dbReference>
<dbReference type="InterPro" id="IPR036890">
    <property type="entry name" value="HATPase_C_sf"/>
</dbReference>
<keyword evidence="6" id="KW-0418">Kinase</keyword>
<dbReference type="RefSeq" id="WP_264714114.1">
    <property type="nucleotide sequence ID" value="NZ_JAPDNT010000008.1"/>
</dbReference>
<dbReference type="Pfam" id="PF00512">
    <property type="entry name" value="HisKA"/>
    <property type="match status" value="1"/>
</dbReference>
<evidence type="ECO:0000256" key="3">
    <source>
        <dbReference type="ARBA" id="ARBA00022553"/>
    </source>
</evidence>
<keyword evidence="13" id="KW-1133">Transmembrane helix</keyword>
<dbReference type="EMBL" id="JAPDNT010000008">
    <property type="protein sequence ID" value="MCW3475403.1"/>
    <property type="molecule type" value="Genomic_DNA"/>
</dbReference>
<dbReference type="PROSITE" id="PS50109">
    <property type="entry name" value="HIS_KIN"/>
    <property type="match status" value="1"/>
</dbReference>
<dbReference type="InterPro" id="IPR036097">
    <property type="entry name" value="HisK_dim/P_sf"/>
</dbReference>
<dbReference type="InterPro" id="IPR004358">
    <property type="entry name" value="Sig_transdc_His_kin-like_C"/>
</dbReference>
<dbReference type="Gene3D" id="3.30.565.10">
    <property type="entry name" value="Histidine kinase-like ATPase, C-terminal domain"/>
    <property type="match status" value="1"/>
</dbReference>
<dbReference type="InterPro" id="IPR005467">
    <property type="entry name" value="His_kinase_dom"/>
</dbReference>
<feature type="domain" description="Histidine kinase" evidence="14">
    <location>
        <begin position="332"/>
        <end position="557"/>
    </location>
</feature>
<dbReference type="FunFam" id="1.10.287.130:FF:000002">
    <property type="entry name" value="Two-component osmosensing histidine kinase"/>
    <property type="match status" value="1"/>
</dbReference>
<evidence type="ECO:0000259" key="14">
    <source>
        <dbReference type="PROSITE" id="PS50109"/>
    </source>
</evidence>
<dbReference type="CDD" id="cd16922">
    <property type="entry name" value="HATPase_EvgS-ArcB-TorS-like"/>
    <property type="match status" value="1"/>
</dbReference>
<dbReference type="GO" id="GO:0005524">
    <property type="term" value="F:ATP binding"/>
    <property type="evidence" value="ECO:0007669"/>
    <property type="project" value="UniProtKB-KW"/>
</dbReference>
<dbReference type="SMART" id="SM00387">
    <property type="entry name" value="HATPase_c"/>
    <property type="match status" value="1"/>
</dbReference>
<dbReference type="Gene3D" id="3.40.50.2300">
    <property type="match status" value="2"/>
</dbReference>
<dbReference type="InterPro" id="IPR003661">
    <property type="entry name" value="HisK_dim/P_dom"/>
</dbReference>
<dbReference type="PANTHER" id="PTHR45339:SF3">
    <property type="entry name" value="HISTIDINE KINASE"/>
    <property type="match status" value="1"/>
</dbReference>
<evidence type="ECO:0000256" key="8">
    <source>
        <dbReference type="ARBA" id="ARBA00023012"/>
    </source>
</evidence>
<feature type="modified residue" description="4-aspartylphosphate" evidence="11">
    <location>
        <position position="791"/>
    </location>
</feature>
<dbReference type="FunFam" id="3.30.565.10:FF:000010">
    <property type="entry name" value="Sensor histidine kinase RcsC"/>
    <property type="match status" value="1"/>
</dbReference>
<evidence type="ECO:0000256" key="12">
    <source>
        <dbReference type="SAM" id="MobiDB-lite"/>
    </source>
</evidence>
<keyword evidence="13" id="KW-0472">Membrane</keyword>
<reference evidence="16" key="1">
    <citation type="submission" date="2022-09" db="EMBL/GenBank/DDBJ databases">
        <title>Rhodovastum sp. nov. RN2-1 isolated from soil in Seongnam, South Korea.</title>
        <authorList>
            <person name="Le N.T."/>
        </authorList>
    </citation>
    <scope>NUCLEOTIDE SEQUENCE</scope>
    <source>
        <strain evidence="16">RN2-1</strain>
    </source>
</reference>
<feature type="transmembrane region" description="Helical" evidence="13">
    <location>
        <begin position="20"/>
        <end position="41"/>
    </location>
</feature>
<dbReference type="PRINTS" id="PR00344">
    <property type="entry name" value="BCTRLSENSOR"/>
</dbReference>
<evidence type="ECO:0000259" key="15">
    <source>
        <dbReference type="PROSITE" id="PS50110"/>
    </source>
</evidence>
<dbReference type="InterPro" id="IPR011006">
    <property type="entry name" value="CheY-like_superfamily"/>
</dbReference>
<evidence type="ECO:0000256" key="2">
    <source>
        <dbReference type="ARBA" id="ARBA00012438"/>
    </source>
</evidence>
<dbReference type="AlphaFoldDB" id="A0AA41YRS6"/>
<protein>
    <recommendedName>
        <fullName evidence="10">Sensory/regulatory protein RpfC</fullName>
        <ecNumber evidence="2">2.7.13.3</ecNumber>
    </recommendedName>
</protein>
<evidence type="ECO:0000256" key="7">
    <source>
        <dbReference type="ARBA" id="ARBA00022840"/>
    </source>
</evidence>
<keyword evidence="4" id="KW-0808">Transferase</keyword>
<dbReference type="GO" id="GO:0000155">
    <property type="term" value="F:phosphorelay sensor kinase activity"/>
    <property type="evidence" value="ECO:0007669"/>
    <property type="project" value="InterPro"/>
</dbReference>
<dbReference type="Pfam" id="PF02518">
    <property type="entry name" value="HATPase_c"/>
    <property type="match status" value="1"/>
</dbReference>